<dbReference type="InterPro" id="IPR045077">
    <property type="entry name" value="L3_arc_euk"/>
</dbReference>
<protein>
    <recommendedName>
        <fullName evidence="6">60S ribosomal protein L3</fullName>
    </recommendedName>
</protein>
<accession>A0A7R9PW95</accession>
<dbReference type="AlphaFoldDB" id="A0A7R9PW95"/>
<dbReference type="OrthoDB" id="6747335at2759"/>
<dbReference type="EMBL" id="CAJPIZ010001466">
    <property type="protein sequence ID" value="CAG2103531.1"/>
    <property type="molecule type" value="Genomic_DNA"/>
</dbReference>
<dbReference type="GO" id="GO:0006412">
    <property type="term" value="P:translation"/>
    <property type="evidence" value="ECO:0007669"/>
    <property type="project" value="InterPro"/>
</dbReference>
<reference evidence="4" key="1">
    <citation type="submission" date="2020-11" db="EMBL/GenBank/DDBJ databases">
        <authorList>
            <person name="Tran Van P."/>
        </authorList>
    </citation>
    <scope>NUCLEOTIDE SEQUENCE</scope>
</reference>
<keyword evidence="5" id="KW-1185">Reference proteome</keyword>
<sequence>MKSTSVRPSIKSFPKDDSSAPCHLTAFLSYKAGMTHVIRTKEFRAKNKLQTKEVLEAVTILEAPAMIIHGMKYTDLRKNVSYTQEDVDEIKKTSDVIRVLVHSQVCKIKSIRQKKAHISEIQINGGSVSDKVDFALSKLEKEVRIEDVFQRNELIDTIGVTK</sequence>
<dbReference type="Gene3D" id="3.30.1430.10">
    <property type="match status" value="1"/>
</dbReference>
<dbReference type="GO" id="GO:0022625">
    <property type="term" value="C:cytosolic large ribosomal subunit"/>
    <property type="evidence" value="ECO:0007669"/>
    <property type="project" value="TreeGrafter"/>
</dbReference>
<comment type="similarity">
    <text evidence="1">Belongs to the universal ribosomal protein uL3 family.</text>
</comment>
<dbReference type="SUPFAM" id="SSF50447">
    <property type="entry name" value="Translation proteins"/>
    <property type="match status" value="1"/>
</dbReference>
<dbReference type="PANTHER" id="PTHR11363:SF5">
    <property type="entry name" value="LARGE RIBOSOMAL SUBUNIT PROTEIN UL3"/>
    <property type="match status" value="1"/>
</dbReference>
<organism evidence="4">
    <name type="scientific">Medioppia subpectinata</name>
    <dbReference type="NCBI Taxonomy" id="1979941"/>
    <lineage>
        <taxon>Eukaryota</taxon>
        <taxon>Metazoa</taxon>
        <taxon>Ecdysozoa</taxon>
        <taxon>Arthropoda</taxon>
        <taxon>Chelicerata</taxon>
        <taxon>Arachnida</taxon>
        <taxon>Acari</taxon>
        <taxon>Acariformes</taxon>
        <taxon>Sarcoptiformes</taxon>
        <taxon>Oribatida</taxon>
        <taxon>Brachypylina</taxon>
        <taxon>Oppioidea</taxon>
        <taxon>Oppiidae</taxon>
        <taxon>Medioppia</taxon>
    </lineage>
</organism>
<dbReference type="Proteomes" id="UP000759131">
    <property type="component" value="Unassembled WGS sequence"/>
</dbReference>
<evidence type="ECO:0000256" key="3">
    <source>
        <dbReference type="ARBA" id="ARBA00023274"/>
    </source>
</evidence>
<dbReference type="Pfam" id="PF00297">
    <property type="entry name" value="Ribosomal_L3"/>
    <property type="match status" value="2"/>
</dbReference>
<name>A0A7R9PW95_9ACAR</name>
<gene>
    <name evidence="4" type="ORF">OSB1V03_LOCUS3561</name>
</gene>
<proteinExistence type="inferred from homology"/>
<evidence type="ECO:0008006" key="6">
    <source>
        <dbReference type="Google" id="ProtNLM"/>
    </source>
</evidence>
<dbReference type="PANTHER" id="PTHR11363">
    <property type="entry name" value="60S RIBOSOMAL PROTEIN L3-RELATED"/>
    <property type="match status" value="1"/>
</dbReference>
<dbReference type="InterPro" id="IPR000597">
    <property type="entry name" value="Ribosomal_uL3"/>
</dbReference>
<evidence type="ECO:0000256" key="2">
    <source>
        <dbReference type="ARBA" id="ARBA00022980"/>
    </source>
</evidence>
<evidence type="ECO:0000313" key="4">
    <source>
        <dbReference type="EMBL" id="CAD7623101.1"/>
    </source>
</evidence>
<evidence type="ECO:0000256" key="1">
    <source>
        <dbReference type="ARBA" id="ARBA00006540"/>
    </source>
</evidence>
<keyword evidence="2" id="KW-0689">Ribosomal protein</keyword>
<dbReference type="EMBL" id="OC856041">
    <property type="protein sequence ID" value="CAD7623101.1"/>
    <property type="molecule type" value="Genomic_DNA"/>
</dbReference>
<dbReference type="GO" id="GO:0003735">
    <property type="term" value="F:structural constituent of ribosome"/>
    <property type="evidence" value="ECO:0007669"/>
    <property type="project" value="InterPro"/>
</dbReference>
<feature type="non-terminal residue" evidence="4">
    <location>
        <position position="162"/>
    </location>
</feature>
<keyword evidence="3" id="KW-0687">Ribonucleoprotein</keyword>
<evidence type="ECO:0000313" key="5">
    <source>
        <dbReference type="Proteomes" id="UP000759131"/>
    </source>
</evidence>
<dbReference type="GO" id="GO:0003723">
    <property type="term" value="F:RNA binding"/>
    <property type="evidence" value="ECO:0007669"/>
    <property type="project" value="TreeGrafter"/>
</dbReference>
<dbReference type="InterPro" id="IPR009000">
    <property type="entry name" value="Transl_B-barrel_sf"/>
</dbReference>